<gene>
    <name evidence="6" type="ORF">JOM49_001547</name>
</gene>
<keyword evidence="7" id="KW-1185">Reference proteome</keyword>
<evidence type="ECO:0000256" key="3">
    <source>
        <dbReference type="ARBA" id="ARBA00022989"/>
    </source>
</evidence>
<proteinExistence type="predicted"/>
<evidence type="ECO:0000313" key="6">
    <source>
        <dbReference type="EMBL" id="MBP2180021.1"/>
    </source>
</evidence>
<evidence type="ECO:0008006" key="8">
    <source>
        <dbReference type="Google" id="ProtNLM"/>
    </source>
</evidence>
<feature type="transmembrane region" description="Helical" evidence="5">
    <location>
        <begin position="99"/>
        <end position="118"/>
    </location>
</feature>
<organism evidence="6 7">
    <name type="scientific">Amycolatopsis magusensis</name>
    <dbReference type="NCBI Taxonomy" id="882444"/>
    <lineage>
        <taxon>Bacteria</taxon>
        <taxon>Bacillati</taxon>
        <taxon>Actinomycetota</taxon>
        <taxon>Actinomycetes</taxon>
        <taxon>Pseudonocardiales</taxon>
        <taxon>Pseudonocardiaceae</taxon>
        <taxon>Amycolatopsis</taxon>
    </lineage>
</organism>
<evidence type="ECO:0000256" key="2">
    <source>
        <dbReference type="ARBA" id="ARBA00022692"/>
    </source>
</evidence>
<feature type="transmembrane region" description="Helical" evidence="5">
    <location>
        <begin position="63"/>
        <end position="87"/>
    </location>
</feature>
<keyword evidence="2 5" id="KW-0812">Transmembrane</keyword>
<evidence type="ECO:0000313" key="7">
    <source>
        <dbReference type="Proteomes" id="UP000741013"/>
    </source>
</evidence>
<keyword evidence="3 5" id="KW-1133">Transmembrane helix</keyword>
<evidence type="ECO:0000256" key="1">
    <source>
        <dbReference type="ARBA" id="ARBA00004141"/>
    </source>
</evidence>
<dbReference type="Pfam" id="PF13564">
    <property type="entry name" value="DoxX_2"/>
    <property type="match status" value="1"/>
</dbReference>
<comment type="subcellular location">
    <subcellularLocation>
        <location evidence="1">Membrane</location>
        <topology evidence="1">Multi-pass membrane protein</topology>
    </subcellularLocation>
</comment>
<protein>
    <recommendedName>
        <fullName evidence="8">DoxX-like family protein</fullName>
    </recommendedName>
</protein>
<comment type="caution">
    <text evidence="6">The sequence shown here is derived from an EMBL/GenBank/DDBJ whole genome shotgun (WGS) entry which is preliminary data.</text>
</comment>
<name>A0ABS4PKT7_9PSEU</name>
<keyword evidence="4 5" id="KW-0472">Membrane</keyword>
<accession>A0ABS4PKT7</accession>
<dbReference type="Proteomes" id="UP000741013">
    <property type="component" value="Unassembled WGS sequence"/>
</dbReference>
<evidence type="ECO:0000256" key="4">
    <source>
        <dbReference type="ARBA" id="ARBA00023136"/>
    </source>
</evidence>
<dbReference type="RefSeq" id="WP_209663653.1">
    <property type="nucleotide sequence ID" value="NZ_JAGGMS010000001.1"/>
</dbReference>
<dbReference type="InterPro" id="IPR032808">
    <property type="entry name" value="DoxX"/>
</dbReference>
<evidence type="ECO:0000256" key="5">
    <source>
        <dbReference type="SAM" id="Phobius"/>
    </source>
</evidence>
<sequence length="119" mass="11938">MTSSGLVFSPLSVVLAAVFCAAGGSKLAGAPAMRETAAHLRITPAGDRLVGALELAAVAGLLIGFWVVWLGIAASAGLVLLMAGAVVVHLRVRDQLGRYLPALVLGLLAAGNVVLLALS</sequence>
<dbReference type="EMBL" id="JAGGMS010000001">
    <property type="protein sequence ID" value="MBP2180021.1"/>
    <property type="molecule type" value="Genomic_DNA"/>
</dbReference>
<reference evidence="6 7" key="1">
    <citation type="submission" date="2021-03" db="EMBL/GenBank/DDBJ databases">
        <title>Sequencing the genomes of 1000 actinobacteria strains.</title>
        <authorList>
            <person name="Klenk H.-P."/>
        </authorList>
    </citation>
    <scope>NUCLEOTIDE SEQUENCE [LARGE SCALE GENOMIC DNA]</scope>
    <source>
        <strain evidence="6 7">DSM 45510</strain>
    </source>
</reference>